<protein>
    <submittedName>
        <fullName evidence="2">Uncharacterized protein</fullName>
    </submittedName>
</protein>
<accession>A0A9E4NJY8</accession>
<evidence type="ECO:0000313" key="2">
    <source>
        <dbReference type="EMBL" id="MCG7978247.1"/>
    </source>
</evidence>
<evidence type="ECO:0000313" key="3">
    <source>
        <dbReference type="Proteomes" id="UP000886674"/>
    </source>
</evidence>
<dbReference type="EMBL" id="JAEPCR010000039">
    <property type="protein sequence ID" value="MCG7978247.1"/>
    <property type="molecule type" value="Genomic_DNA"/>
</dbReference>
<organism evidence="2 3">
    <name type="scientific">Candidatus Thiodiazotropha taylori</name>
    <dbReference type="NCBI Taxonomy" id="2792791"/>
    <lineage>
        <taxon>Bacteria</taxon>
        <taxon>Pseudomonadati</taxon>
        <taxon>Pseudomonadota</taxon>
        <taxon>Gammaproteobacteria</taxon>
        <taxon>Chromatiales</taxon>
        <taxon>Sedimenticolaceae</taxon>
        <taxon>Candidatus Thiodiazotropha</taxon>
    </lineage>
</organism>
<proteinExistence type="predicted"/>
<comment type="caution">
    <text evidence="2">The sequence shown here is derived from an EMBL/GenBank/DDBJ whole genome shotgun (WGS) entry which is preliminary data.</text>
</comment>
<dbReference type="AlphaFoldDB" id="A0A9E4NJY8"/>
<sequence>MPKVSRPAQTARPIVTPPQLYGHQQISPDQISGGAGDRLIQQGQIEHKRAMELKLSEEETLAKSVDADFSQDLRTLLDDPDTGYYNQRGQNAYQNRADVANQIKDLKTKYLRQFKPGSVSAQLFTQVAERRVESSLNGLFSHASKEFRRWQDDAYDARIKASIDDAVTGIRDPKLIRQAIATGKAEEIEYAQRHGLDPDSRDIRVLDFTTKLHSAVIDRIGSGNLVAAQDYYRANIDEIDPTARTVIEKQFRSIANRRREKVASDLELRVYGGNGSEDEINAAFDSELISGPKRTQLLKELSRQAGETASAQQREYLISTGLPLDPKDKKHRQAVDEAFVRLGSSSPVAIALTKQTGILPGQVRAVFRTAARSGEGPAVKEALKLYAAIDDQVPLALDDLSISDIAVLENATQLIRGGLPSGKAMEIARQQSNIPEAERKVMLERYQEQAKKNPDSLQDALDSDDAYDTELFSGAPKPPAAMQADYERLVETFYTQLGGDIEQAQELSFKTLKRTWTRTDINGDGELMRYSPEFDLNVSTKVLRKDLNKQLEEIKVKPESVRVISDVLTVRSKRGQRSYALVKTRPDGLPEILRGPNNMPLRWVPDPYSVLNRQHRDSLSRAKRARQQHQQAQRVRQHFPDGG</sequence>
<feature type="region of interest" description="Disordered" evidence="1">
    <location>
        <begin position="1"/>
        <end position="36"/>
    </location>
</feature>
<feature type="region of interest" description="Disordered" evidence="1">
    <location>
        <begin position="615"/>
        <end position="643"/>
    </location>
</feature>
<dbReference type="Proteomes" id="UP000886674">
    <property type="component" value="Unassembled WGS sequence"/>
</dbReference>
<gene>
    <name evidence="2" type="ORF">JAY77_08870</name>
</gene>
<reference evidence="2" key="1">
    <citation type="journal article" date="2021" name="Proc. Natl. Acad. Sci. U.S.A.">
        <title>Global biogeography of chemosynthetic symbionts reveals both localized and globally distributed symbiont groups. .</title>
        <authorList>
            <person name="Osvatic J.T."/>
            <person name="Wilkins L.G.E."/>
            <person name="Leibrecht L."/>
            <person name="Leray M."/>
            <person name="Zauner S."/>
            <person name="Polzin J."/>
            <person name="Camacho Y."/>
            <person name="Gros O."/>
            <person name="van Gils J.A."/>
            <person name="Eisen J.A."/>
            <person name="Petersen J.M."/>
            <person name="Yuen B."/>
        </authorList>
    </citation>
    <scope>NUCLEOTIDE SEQUENCE</scope>
    <source>
        <strain evidence="2">MAGclacostrist055</strain>
    </source>
</reference>
<evidence type="ECO:0000256" key="1">
    <source>
        <dbReference type="SAM" id="MobiDB-lite"/>
    </source>
</evidence>
<name>A0A9E4NJY8_9GAMM</name>